<dbReference type="Pfam" id="PF03067">
    <property type="entry name" value="LPMO_10"/>
    <property type="match status" value="1"/>
</dbReference>
<evidence type="ECO:0000313" key="6">
    <source>
        <dbReference type="Proteomes" id="UP000285301"/>
    </source>
</evidence>
<reference evidence="3" key="2">
    <citation type="submission" date="2018-11" db="EMBL/GenBank/DDBJ databases">
        <title>Trombidioid mite genomics.</title>
        <authorList>
            <person name="Dong X."/>
        </authorList>
    </citation>
    <scope>NUCLEOTIDE SEQUENCE</scope>
    <source>
        <strain evidence="3">UoL-WK</strain>
    </source>
</reference>
<comment type="caution">
    <text evidence="3">The sequence shown here is derived from an EMBL/GenBank/DDBJ whole genome shotgun (WGS) entry which is preliminary data.</text>
</comment>
<evidence type="ECO:0000313" key="3">
    <source>
        <dbReference type="EMBL" id="RWS02710.1"/>
    </source>
</evidence>
<feature type="signal peptide" evidence="1">
    <location>
        <begin position="1"/>
        <end position="21"/>
    </location>
</feature>
<dbReference type="AlphaFoldDB" id="A0A3S3NHB0"/>
<dbReference type="EMBL" id="NCKU01001454">
    <property type="protein sequence ID" value="RWS12072.1"/>
    <property type="molecule type" value="Genomic_DNA"/>
</dbReference>
<evidence type="ECO:0000313" key="5">
    <source>
        <dbReference type="EMBL" id="RWS12072.1"/>
    </source>
</evidence>
<keyword evidence="1" id="KW-0732">Signal</keyword>
<dbReference type="PANTHER" id="PTHR21113:SF4">
    <property type="entry name" value="CHITIN-BINDING TYPE-4 DOMAIN-CONTAINING PROTEIN"/>
    <property type="match status" value="1"/>
</dbReference>
<organism evidence="3 6">
    <name type="scientific">Dinothrombium tinctorium</name>
    <dbReference type="NCBI Taxonomy" id="1965070"/>
    <lineage>
        <taxon>Eukaryota</taxon>
        <taxon>Metazoa</taxon>
        <taxon>Ecdysozoa</taxon>
        <taxon>Arthropoda</taxon>
        <taxon>Chelicerata</taxon>
        <taxon>Arachnida</taxon>
        <taxon>Acari</taxon>
        <taxon>Acariformes</taxon>
        <taxon>Trombidiformes</taxon>
        <taxon>Prostigmata</taxon>
        <taxon>Anystina</taxon>
        <taxon>Parasitengona</taxon>
        <taxon>Trombidioidea</taxon>
        <taxon>Trombidiidae</taxon>
        <taxon>Dinothrombium</taxon>
    </lineage>
</organism>
<name>A0A3S3NHB0_9ACAR</name>
<dbReference type="OrthoDB" id="64893at2759"/>
<feature type="domain" description="Chitin-binding type-4" evidence="2">
    <location>
        <begin position="22"/>
        <end position="212"/>
    </location>
</feature>
<feature type="chain" id="PRO_5033809519" description="Chitin-binding type-4 domain-containing protein" evidence="1">
    <location>
        <begin position="22"/>
        <end position="223"/>
    </location>
</feature>
<dbReference type="Proteomes" id="UP000285301">
    <property type="component" value="Unassembled WGS sequence"/>
</dbReference>
<evidence type="ECO:0000313" key="4">
    <source>
        <dbReference type="EMBL" id="RWS03836.1"/>
    </source>
</evidence>
<protein>
    <recommendedName>
        <fullName evidence="2">Chitin-binding type-4 domain-containing protein</fullName>
    </recommendedName>
</protein>
<evidence type="ECO:0000259" key="2">
    <source>
        <dbReference type="Pfam" id="PF03067"/>
    </source>
</evidence>
<accession>A0A3S3NHB0</accession>
<dbReference type="EMBL" id="NCKU01007337">
    <property type="protein sequence ID" value="RWS02710.1"/>
    <property type="molecule type" value="Genomic_DNA"/>
</dbReference>
<sequence>MSFCFLLVLVIFGENASLIFGHGRLIDPPSRSTAWRYGFKTPINFDDQELFCGGFRNQWYINGGKCGICGDPFNGERRNELPNGIYAKNLVITRIYNQNSVIAAKVKLIKNHKGFFVFKLCPARSMQVEVTQECLDSNVLQVVNSREKFKYILPTRNRGIFTIFLRLPRGLNCERCVLQWTYTASNSYGICKDGKDREGCGPQETFRACADIKIVQKLSNYKR</sequence>
<dbReference type="InterPro" id="IPR004302">
    <property type="entry name" value="Cellulose/chitin-bd_N"/>
</dbReference>
<dbReference type="STRING" id="1965070.A0A3S3NHB0"/>
<reference evidence="3 6" key="1">
    <citation type="journal article" date="2018" name="Gigascience">
        <title>Genomes of trombidid mites reveal novel predicted allergens and laterally-transferred genes associated with secondary metabolism.</title>
        <authorList>
            <person name="Dong X."/>
            <person name="Chaisiri K."/>
            <person name="Xia D."/>
            <person name="Armstrong S.D."/>
            <person name="Fang Y."/>
            <person name="Donnelly M.J."/>
            <person name="Kadowaki T."/>
            <person name="McGarry J.W."/>
            <person name="Darby A.C."/>
            <person name="Makepeace B.L."/>
        </authorList>
    </citation>
    <scope>NUCLEOTIDE SEQUENCE [LARGE SCALE GENOMIC DNA]</scope>
    <source>
        <strain evidence="3">UoL-WK</strain>
    </source>
</reference>
<evidence type="ECO:0000256" key="1">
    <source>
        <dbReference type="SAM" id="SignalP"/>
    </source>
</evidence>
<gene>
    <name evidence="5" type="ORF">B4U79_01228</name>
    <name evidence="3" type="ORF">B4U79_03429</name>
    <name evidence="4" type="ORF">B4U79_04536</name>
</gene>
<keyword evidence="6" id="KW-1185">Reference proteome</keyword>
<proteinExistence type="predicted"/>
<dbReference type="EMBL" id="NCKU01006097">
    <property type="protein sequence ID" value="RWS03836.1"/>
    <property type="molecule type" value="Genomic_DNA"/>
</dbReference>
<dbReference type="PANTHER" id="PTHR21113">
    <property type="entry name" value="AGAP001705-PA"/>
    <property type="match status" value="1"/>
</dbReference>